<dbReference type="Proteomes" id="UP000828390">
    <property type="component" value="Unassembled WGS sequence"/>
</dbReference>
<feature type="compositionally biased region" description="Acidic residues" evidence="1">
    <location>
        <begin position="124"/>
        <end position="134"/>
    </location>
</feature>
<proteinExistence type="predicted"/>
<comment type="caution">
    <text evidence="2">The sequence shown here is derived from an EMBL/GenBank/DDBJ whole genome shotgun (WGS) entry which is preliminary data.</text>
</comment>
<accession>A0A9D4QQH4</accession>
<reference evidence="2" key="1">
    <citation type="journal article" date="2019" name="bioRxiv">
        <title>The Genome of the Zebra Mussel, Dreissena polymorpha: A Resource for Invasive Species Research.</title>
        <authorList>
            <person name="McCartney M.A."/>
            <person name="Auch B."/>
            <person name="Kono T."/>
            <person name="Mallez S."/>
            <person name="Zhang Y."/>
            <person name="Obille A."/>
            <person name="Becker A."/>
            <person name="Abrahante J.E."/>
            <person name="Garbe J."/>
            <person name="Badalamenti J.P."/>
            <person name="Herman A."/>
            <person name="Mangelson H."/>
            <person name="Liachko I."/>
            <person name="Sullivan S."/>
            <person name="Sone E.D."/>
            <person name="Koren S."/>
            <person name="Silverstein K.A.T."/>
            <person name="Beckman K.B."/>
            <person name="Gohl D.M."/>
        </authorList>
    </citation>
    <scope>NUCLEOTIDE SEQUENCE</scope>
    <source>
        <strain evidence="2">Duluth1</strain>
        <tissue evidence="2">Whole animal</tissue>
    </source>
</reference>
<organism evidence="2 3">
    <name type="scientific">Dreissena polymorpha</name>
    <name type="common">Zebra mussel</name>
    <name type="synonym">Mytilus polymorpha</name>
    <dbReference type="NCBI Taxonomy" id="45954"/>
    <lineage>
        <taxon>Eukaryota</taxon>
        <taxon>Metazoa</taxon>
        <taxon>Spiralia</taxon>
        <taxon>Lophotrochozoa</taxon>
        <taxon>Mollusca</taxon>
        <taxon>Bivalvia</taxon>
        <taxon>Autobranchia</taxon>
        <taxon>Heteroconchia</taxon>
        <taxon>Euheterodonta</taxon>
        <taxon>Imparidentia</taxon>
        <taxon>Neoheterodontei</taxon>
        <taxon>Myida</taxon>
        <taxon>Dreissenoidea</taxon>
        <taxon>Dreissenidae</taxon>
        <taxon>Dreissena</taxon>
    </lineage>
</organism>
<feature type="region of interest" description="Disordered" evidence="1">
    <location>
        <begin position="115"/>
        <end position="176"/>
    </location>
</feature>
<keyword evidence="3" id="KW-1185">Reference proteome</keyword>
<reference evidence="2" key="2">
    <citation type="submission" date="2020-11" db="EMBL/GenBank/DDBJ databases">
        <authorList>
            <person name="McCartney M.A."/>
            <person name="Auch B."/>
            <person name="Kono T."/>
            <person name="Mallez S."/>
            <person name="Becker A."/>
            <person name="Gohl D.M."/>
            <person name="Silverstein K.A.T."/>
            <person name="Koren S."/>
            <person name="Bechman K.B."/>
            <person name="Herman A."/>
            <person name="Abrahante J.E."/>
            <person name="Garbe J."/>
        </authorList>
    </citation>
    <scope>NUCLEOTIDE SEQUENCE</scope>
    <source>
        <strain evidence="2">Duluth1</strain>
        <tissue evidence="2">Whole animal</tissue>
    </source>
</reference>
<feature type="compositionally biased region" description="Polar residues" evidence="1">
    <location>
        <begin position="55"/>
        <end position="73"/>
    </location>
</feature>
<protein>
    <submittedName>
        <fullName evidence="2">Uncharacterized protein</fullName>
    </submittedName>
</protein>
<sequence>MLREQKELQFLRKQVQEREALICDLEDISKTVTGTKFANELVVHKTRSRLAANLTGSVTPSTPGARQGKTTVSAPAGKTGMPLLDINSLSQMAGLRKKAKKELSKIGFVLTDSSHTDFSSDSDSASEESSDTDSESVGSSLHDRVKKAKKNKKHKTKSEITSKSSDSVRNKQKHFI</sequence>
<feature type="compositionally biased region" description="Basic residues" evidence="1">
    <location>
        <begin position="144"/>
        <end position="156"/>
    </location>
</feature>
<gene>
    <name evidence="2" type="ORF">DPMN_113213</name>
</gene>
<dbReference type="EMBL" id="JAIWYP010000004">
    <property type="protein sequence ID" value="KAH3839776.1"/>
    <property type="molecule type" value="Genomic_DNA"/>
</dbReference>
<name>A0A9D4QQH4_DREPO</name>
<evidence type="ECO:0000256" key="1">
    <source>
        <dbReference type="SAM" id="MobiDB-lite"/>
    </source>
</evidence>
<evidence type="ECO:0000313" key="2">
    <source>
        <dbReference type="EMBL" id="KAH3839776.1"/>
    </source>
</evidence>
<evidence type="ECO:0000313" key="3">
    <source>
        <dbReference type="Proteomes" id="UP000828390"/>
    </source>
</evidence>
<dbReference type="AlphaFoldDB" id="A0A9D4QQH4"/>
<feature type="region of interest" description="Disordered" evidence="1">
    <location>
        <begin position="55"/>
        <end position="81"/>
    </location>
</feature>